<gene>
    <name evidence="1" type="ORF">QWZ16_02260</name>
</gene>
<organism evidence="1 2">
    <name type="scientific">Vibrio ostreicida</name>
    <dbReference type="NCBI Taxonomy" id="526588"/>
    <lineage>
        <taxon>Bacteria</taxon>
        <taxon>Pseudomonadati</taxon>
        <taxon>Pseudomonadota</taxon>
        <taxon>Gammaproteobacteria</taxon>
        <taxon>Vibrionales</taxon>
        <taxon>Vibrionaceae</taxon>
        <taxon>Vibrio</taxon>
    </lineage>
</organism>
<evidence type="ECO:0000313" key="2">
    <source>
        <dbReference type="Proteomes" id="UP001238540"/>
    </source>
</evidence>
<evidence type="ECO:0000313" key="1">
    <source>
        <dbReference type="EMBL" id="MDN3608596.1"/>
    </source>
</evidence>
<reference evidence="2" key="1">
    <citation type="journal article" date="2019" name="Int. J. Syst. Evol. Microbiol.">
        <title>The Global Catalogue of Microorganisms (GCM) 10K type strain sequencing project: providing services to taxonomists for standard genome sequencing and annotation.</title>
        <authorList>
            <consortium name="The Broad Institute Genomics Platform"/>
            <consortium name="The Broad Institute Genome Sequencing Center for Infectious Disease"/>
            <person name="Wu L."/>
            <person name="Ma J."/>
        </authorList>
    </citation>
    <scope>NUCLEOTIDE SEQUENCE [LARGE SCALE GENOMIC DNA]</scope>
    <source>
        <strain evidence="2">CECT 7398</strain>
    </source>
</reference>
<name>A0ABT8BNY8_9VIBR</name>
<proteinExistence type="predicted"/>
<comment type="caution">
    <text evidence="1">The sequence shown here is derived from an EMBL/GenBank/DDBJ whole genome shotgun (WGS) entry which is preliminary data.</text>
</comment>
<dbReference type="EMBL" id="JAUFQC010000001">
    <property type="protein sequence ID" value="MDN3608596.1"/>
    <property type="molecule type" value="Genomic_DNA"/>
</dbReference>
<dbReference type="RefSeq" id="WP_170883812.1">
    <property type="nucleotide sequence ID" value="NZ_JABEYA020000028.1"/>
</dbReference>
<keyword evidence="2" id="KW-1185">Reference proteome</keyword>
<sequence>MTALFDYAALVTLGEADVSKAVFSTRVILGDSFFVVVVVTKPLRRRIALRLVREHLTAAGRID</sequence>
<accession>A0ABT8BNY8</accession>
<protein>
    <submittedName>
        <fullName evidence="1">Uncharacterized protein</fullName>
    </submittedName>
</protein>
<dbReference type="Proteomes" id="UP001238540">
    <property type="component" value="Unassembled WGS sequence"/>
</dbReference>